<evidence type="ECO:0000313" key="15">
    <source>
        <dbReference type="Proteomes" id="UP000198619"/>
    </source>
</evidence>
<comment type="subcellular location">
    <subcellularLocation>
        <location evidence="10">Cell membrane</location>
    </subcellularLocation>
</comment>
<keyword evidence="7 10" id="KW-0408">Iron</keyword>
<evidence type="ECO:0000256" key="2">
    <source>
        <dbReference type="ARBA" id="ARBA00022485"/>
    </source>
</evidence>
<feature type="region of interest" description="Hydrophobic" evidence="10">
    <location>
        <begin position="1"/>
        <end position="28"/>
    </location>
</feature>
<dbReference type="PROSITE" id="PS00198">
    <property type="entry name" value="4FE4S_FER_1"/>
    <property type="match status" value="3"/>
</dbReference>
<evidence type="ECO:0000256" key="8">
    <source>
        <dbReference type="ARBA" id="ARBA00023014"/>
    </source>
</evidence>
<dbReference type="Pfam" id="PF04060">
    <property type="entry name" value="FeS"/>
    <property type="match status" value="1"/>
</dbReference>
<comment type="function">
    <text evidence="10">Part of a membrane-bound complex that couples electron transfer with translocation of ions across the membrane.</text>
</comment>
<keyword evidence="3 10" id="KW-0479">Metal-binding</keyword>
<keyword evidence="10" id="KW-1003">Cell membrane</keyword>
<dbReference type="GO" id="GO:0022900">
    <property type="term" value="P:electron transport chain"/>
    <property type="evidence" value="ECO:0007669"/>
    <property type="project" value="UniProtKB-UniRule"/>
</dbReference>
<comment type="subunit">
    <text evidence="10">The complex is composed of six subunits: RnfA, RnfB, RnfC, RnfD, RnfE and RnfG.</text>
</comment>
<keyword evidence="1 10" id="KW-0813">Transport</keyword>
<dbReference type="Proteomes" id="UP000198619">
    <property type="component" value="Unassembled WGS sequence"/>
</dbReference>
<feature type="domain" description="4Fe-4S" evidence="13">
    <location>
        <begin position="34"/>
        <end position="93"/>
    </location>
</feature>
<feature type="domain" description="4Fe-4S ferredoxin-type" evidence="12">
    <location>
        <begin position="238"/>
        <end position="267"/>
    </location>
</feature>
<dbReference type="InterPro" id="IPR050395">
    <property type="entry name" value="4Fe4S_Ferredoxin_RnfB"/>
</dbReference>
<gene>
    <name evidence="10" type="primary">rnfB</name>
    <name evidence="14" type="ORF">SAMN04488528_101366</name>
</gene>
<dbReference type="InterPro" id="IPR007202">
    <property type="entry name" value="4Fe-4S_dom"/>
</dbReference>
<evidence type="ECO:0000256" key="5">
    <source>
        <dbReference type="ARBA" id="ARBA00022967"/>
    </source>
</evidence>
<keyword evidence="11" id="KW-1133">Transmembrane helix</keyword>
<dbReference type="InterPro" id="IPR010207">
    <property type="entry name" value="Elect_transpt_cplx_RnfB/RsxB"/>
</dbReference>
<proteinExistence type="inferred from homology"/>
<keyword evidence="5 10" id="KW-1278">Translocase</keyword>
<evidence type="ECO:0000313" key="14">
    <source>
        <dbReference type="EMBL" id="SFB13087.1"/>
    </source>
</evidence>
<accession>A0A1I0YJM7</accession>
<comment type="similarity">
    <text evidence="10">Belongs to the 4Fe4S bacterial-type ferredoxin family. RnfB subfamily.</text>
</comment>
<reference evidence="14 15" key="1">
    <citation type="submission" date="2016-10" db="EMBL/GenBank/DDBJ databases">
        <authorList>
            <person name="de Groot N.N."/>
        </authorList>
    </citation>
    <scope>NUCLEOTIDE SEQUENCE [LARGE SCALE GENOMIC DNA]</scope>
    <source>
        <strain evidence="14 15">DSM 12271</strain>
    </source>
</reference>
<evidence type="ECO:0000256" key="11">
    <source>
        <dbReference type="SAM" id="Phobius"/>
    </source>
</evidence>
<dbReference type="CDD" id="cd10549">
    <property type="entry name" value="MtMvhB_like"/>
    <property type="match status" value="1"/>
</dbReference>
<feature type="binding site" evidence="10">
    <location>
        <position position="176"/>
    </location>
    <ligand>
        <name>[4Fe-4S] cluster</name>
        <dbReference type="ChEBI" id="CHEBI:49883"/>
        <label>3</label>
    </ligand>
</feature>
<keyword evidence="6 10" id="KW-0249">Electron transport</keyword>
<feature type="binding site" evidence="10">
    <location>
        <position position="144"/>
    </location>
    <ligand>
        <name>[4Fe-4S] cluster</name>
        <dbReference type="ChEBI" id="CHEBI:49883"/>
        <label>2</label>
    </ligand>
</feature>
<dbReference type="PANTHER" id="PTHR43560">
    <property type="entry name" value="ION-TRANSLOCATING OXIDOREDUCTASE COMPLEX SUBUNIT B"/>
    <property type="match status" value="1"/>
</dbReference>
<evidence type="ECO:0000256" key="1">
    <source>
        <dbReference type="ARBA" id="ARBA00022448"/>
    </source>
</evidence>
<evidence type="ECO:0000256" key="3">
    <source>
        <dbReference type="ARBA" id="ARBA00022723"/>
    </source>
</evidence>
<dbReference type="Pfam" id="PF00037">
    <property type="entry name" value="Fer4"/>
    <property type="match status" value="1"/>
</dbReference>
<evidence type="ECO:0000256" key="6">
    <source>
        <dbReference type="ARBA" id="ARBA00022982"/>
    </source>
</evidence>
<dbReference type="PROSITE" id="PS51656">
    <property type="entry name" value="4FE4S"/>
    <property type="match status" value="1"/>
</dbReference>
<keyword evidence="2 10" id="KW-0004">4Fe-4S</keyword>
<feature type="domain" description="4Fe-4S ferredoxin-type" evidence="12">
    <location>
        <begin position="207"/>
        <end position="237"/>
    </location>
</feature>
<feature type="binding site" evidence="10">
    <location>
        <position position="76"/>
    </location>
    <ligand>
        <name>[4Fe-4S] cluster</name>
        <dbReference type="ChEBI" id="CHEBI:49883"/>
        <label>1</label>
    </ligand>
</feature>
<feature type="binding site" evidence="10">
    <location>
        <position position="179"/>
    </location>
    <ligand>
        <name>[4Fe-4S] cluster</name>
        <dbReference type="ChEBI" id="CHEBI:49883"/>
        <label>3</label>
    </ligand>
</feature>
<dbReference type="NCBIfam" id="TIGR01944">
    <property type="entry name" value="rnfB"/>
    <property type="match status" value="1"/>
</dbReference>
<dbReference type="STRING" id="84698.SAMN04488528_101366"/>
<dbReference type="PANTHER" id="PTHR43560:SF1">
    <property type="entry name" value="ION-TRANSLOCATING OXIDOREDUCTASE COMPLEX SUBUNIT B"/>
    <property type="match status" value="1"/>
</dbReference>
<evidence type="ECO:0000256" key="7">
    <source>
        <dbReference type="ARBA" id="ARBA00023004"/>
    </source>
</evidence>
<keyword evidence="15" id="KW-1185">Reference proteome</keyword>
<dbReference type="GO" id="GO:0051539">
    <property type="term" value="F:4 iron, 4 sulfur cluster binding"/>
    <property type="evidence" value="ECO:0007669"/>
    <property type="project" value="UniProtKB-UniRule"/>
</dbReference>
<feature type="binding site" evidence="10">
    <location>
        <position position="154"/>
    </location>
    <ligand>
        <name>[4Fe-4S] cluster</name>
        <dbReference type="ChEBI" id="CHEBI:49883"/>
        <label>3</label>
    </ligand>
</feature>
<name>A0A1I0YJM7_9CLOT</name>
<dbReference type="InterPro" id="IPR017900">
    <property type="entry name" value="4Fe4S_Fe_S_CS"/>
</dbReference>
<dbReference type="EC" id="7.-.-.-" evidence="10"/>
<protein>
    <recommendedName>
        <fullName evidence="10">Ion-translocating oxidoreductase complex subunit B</fullName>
        <ecNumber evidence="10">7.-.-.-</ecNumber>
    </recommendedName>
    <alternativeName>
        <fullName evidence="10">Rnf electron transport complex subunit B</fullName>
    </alternativeName>
</protein>
<evidence type="ECO:0000259" key="13">
    <source>
        <dbReference type="PROSITE" id="PS51656"/>
    </source>
</evidence>
<dbReference type="Gene3D" id="3.30.70.20">
    <property type="match status" value="2"/>
</dbReference>
<dbReference type="AlphaFoldDB" id="A0A1I0YJM7"/>
<keyword evidence="8 10" id="KW-0411">Iron-sulfur</keyword>
<keyword evidence="4 10" id="KW-0677">Repeat</keyword>
<comment type="caution">
    <text evidence="10">Lacks conserved residue(s) required for the propagation of feature annotation.</text>
</comment>
<dbReference type="GO" id="GO:0046872">
    <property type="term" value="F:metal ion binding"/>
    <property type="evidence" value="ECO:0007669"/>
    <property type="project" value="UniProtKB-KW"/>
</dbReference>
<comment type="cofactor">
    <cofactor evidence="10">
        <name>[4Fe-4S] cluster</name>
        <dbReference type="ChEBI" id="CHEBI:49883"/>
    </cofactor>
    <text evidence="10">Binds 3 [4Fe-4S] clusters.</text>
</comment>
<evidence type="ECO:0000256" key="10">
    <source>
        <dbReference type="HAMAP-Rule" id="MF_00463"/>
    </source>
</evidence>
<evidence type="ECO:0000256" key="9">
    <source>
        <dbReference type="ARBA" id="ARBA00023136"/>
    </source>
</evidence>
<dbReference type="HAMAP" id="MF_00463">
    <property type="entry name" value="RsxB_RnfB"/>
    <property type="match status" value="1"/>
</dbReference>
<evidence type="ECO:0000259" key="12">
    <source>
        <dbReference type="PROSITE" id="PS51379"/>
    </source>
</evidence>
<dbReference type="Pfam" id="PF12838">
    <property type="entry name" value="Fer4_7"/>
    <property type="match status" value="1"/>
</dbReference>
<sequence length="277" mass="28840">MDITSIIYPVLSLGGLGLLFGVGLGYASKKFHVEVDERIPLVKDCLPGANCGGCGYAGCEAFAQAVVEGKAPANGCVVANAEASEKIGKVLGIEVGSSEPIKAFVKCAGTCESAKKTGEYYGLRDCNEAAVIPGAGDKVCSYGCLGLGSCVKACQFDAIHIVDGIAVIDEENCTGCGACKKTCPKQVIDLKPASEIIRVKCNSKDKLKEVKEACSSGCMGCGVCSRVCPNGAIVIENNLPVVDKEKCTLCMTCVEKCPTKVIKAFGKMQKQTIAIEK</sequence>
<feature type="binding site" evidence="10">
    <location>
        <position position="173"/>
    </location>
    <ligand>
        <name>[4Fe-4S] cluster</name>
        <dbReference type="ChEBI" id="CHEBI:49883"/>
        <label>3</label>
    </ligand>
</feature>
<organism evidence="14 15">
    <name type="scientific">Clostridium frigidicarnis</name>
    <dbReference type="NCBI Taxonomy" id="84698"/>
    <lineage>
        <taxon>Bacteria</taxon>
        <taxon>Bacillati</taxon>
        <taxon>Bacillota</taxon>
        <taxon>Clostridia</taxon>
        <taxon>Eubacteriales</taxon>
        <taxon>Clostridiaceae</taxon>
        <taxon>Clostridium</taxon>
    </lineage>
</organism>
<feature type="binding site" evidence="10">
    <location>
        <position position="150"/>
    </location>
    <ligand>
        <name>[4Fe-4S] cluster</name>
        <dbReference type="ChEBI" id="CHEBI:49883"/>
        <label>2</label>
    </ligand>
</feature>
<dbReference type="InterPro" id="IPR017896">
    <property type="entry name" value="4Fe4S_Fe-S-bd"/>
</dbReference>
<keyword evidence="9 10" id="KW-0472">Membrane</keyword>
<dbReference type="GO" id="GO:0009055">
    <property type="term" value="F:electron transfer activity"/>
    <property type="evidence" value="ECO:0007669"/>
    <property type="project" value="InterPro"/>
</dbReference>
<dbReference type="Gene3D" id="1.10.15.40">
    <property type="entry name" value="Electron transport complex subunit B, putative Fe-S cluster"/>
    <property type="match status" value="1"/>
</dbReference>
<feature type="binding site" evidence="10">
    <location>
        <position position="140"/>
    </location>
    <ligand>
        <name>[4Fe-4S] cluster</name>
        <dbReference type="ChEBI" id="CHEBI:49883"/>
        <label>2</label>
    </ligand>
</feature>
<dbReference type="EMBL" id="FOKI01000013">
    <property type="protein sequence ID" value="SFB13087.1"/>
    <property type="molecule type" value="Genomic_DNA"/>
</dbReference>
<feature type="binding site" evidence="10">
    <location>
        <position position="59"/>
    </location>
    <ligand>
        <name>[4Fe-4S] cluster</name>
        <dbReference type="ChEBI" id="CHEBI:49883"/>
        <label>1</label>
    </ligand>
</feature>
<feature type="binding site" evidence="10">
    <location>
        <position position="51"/>
    </location>
    <ligand>
        <name>[4Fe-4S] cluster</name>
        <dbReference type="ChEBI" id="CHEBI:49883"/>
        <label>1</label>
    </ligand>
</feature>
<dbReference type="PROSITE" id="PS51379">
    <property type="entry name" value="4FE4S_FER_2"/>
    <property type="match status" value="3"/>
</dbReference>
<feature type="transmembrane region" description="Helical" evidence="11">
    <location>
        <begin position="6"/>
        <end position="27"/>
    </location>
</feature>
<evidence type="ECO:0000256" key="4">
    <source>
        <dbReference type="ARBA" id="ARBA00022737"/>
    </source>
</evidence>
<dbReference type="GO" id="GO:0005886">
    <property type="term" value="C:plasma membrane"/>
    <property type="evidence" value="ECO:0007669"/>
    <property type="project" value="UniProtKB-SubCell"/>
</dbReference>
<feature type="binding site" evidence="10">
    <location>
        <position position="54"/>
    </location>
    <ligand>
        <name>[4Fe-4S] cluster</name>
        <dbReference type="ChEBI" id="CHEBI:49883"/>
        <label>1</label>
    </ligand>
</feature>
<dbReference type="SUPFAM" id="SSF54862">
    <property type="entry name" value="4Fe-4S ferredoxins"/>
    <property type="match status" value="1"/>
</dbReference>
<feature type="binding site" evidence="10">
    <location>
        <position position="183"/>
    </location>
    <ligand>
        <name>[4Fe-4S] cluster</name>
        <dbReference type="ChEBI" id="CHEBI:49883"/>
        <label>2</label>
    </ligand>
</feature>
<feature type="domain" description="4Fe-4S ferredoxin-type" evidence="12">
    <location>
        <begin position="164"/>
        <end position="193"/>
    </location>
</feature>
<keyword evidence="11" id="KW-0812">Transmembrane</keyword>